<dbReference type="SUPFAM" id="SSF56796">
    <property type="entry name" value="Dehydroquinate synthase-like"/>
    <property type="match status" value="1"/>
</dbReference>
<organism evidence="4 5">
    <name type="scientific">Nitratireductor aestuarii</name>
    <dbReference type="NCBI Taxonomy" id="1735103"/>
    <lineage>
        <taxon>Bacteria</taxon>
        <taxon>Pseudomonadati</taxon>
        <taxon>Pseudomonadota</taxon>
        <taxon>Alphaproteobacteria</taxon>
        <taxon>Hyphomicrobiales</taxon>
        <taxon>Phyllobacteriaceae</taxon>
        <taxon>Nitratireductor</taxon>
    </lineage>
</organism>
<reference evidence="4" key="2">
    <citation type="submission" date="2020-09" db="EMBL/GenBank/DDBJ databases">
        <authorList>
            <person name="Sun Q."/>
            <person name="Zhou Y."/>
        </authorList>
    </citation>
    <scope>NUCLEOTIDE SEQUENCE</scope>
    <source>
        <strain evidence="4">CGMCC 1.15320</strain>
    </source>
</reference>
<evidence type="ECO:0000256" key="1">
    <source>
        <dbReference type="ARBA" id="ARBA00007358"/>
    </source>
</evidence>
<dbReference type="PANTHER" id="PTHR11496">
    <property type="entry name" value="ALCOHOL DEHYDROGENASE"/>
    <property type="match status" value="1"/>
</dbReference>
<feature type="domain" description="Alcohol dehydrogenase iron-type/glycerol dehydrogenase GldA" evidence="3">
    <location>
        <begin position="3"/>
        <end position="118"/>
    </location>
</feature>
<evidence type="ECO:0000313" key="4">
    <source>
        <dbReference type="EMBL" id="GGA67411.1"/>
    </source>
</evidence>
<comment type="caution">
    <text evidence="4">The sequence shown here is derived from an EMBL/GenBank/DDBJ whole genome shotgun (WGS) entry which is preliminary data.</text>
</comment>
<evidence type="ECO:0000313" key="5">
    <source>
        <dbReference type="Proteomes" id="UP000636264"/>
    </source>
</evidence>
<dbReference type="EMBL" id="BMIF01000006">
    <property type="protein sequence ID" value="GGA67411.1"/>
    <property type="molecule type" value="Genomic_DNA"/>
</dbReference>
<accession>A0A916RSE6</accession>
<gene>
    <name evidence="4" type="ORF">GCM10011385_21640</name>
</gene>
<reference evidence="4" key="1">
    <citation type="journal article" date="2014" name="Int. J. Syst. Evol. Microbiol.">
        <title>Complete genome sequence of Corynebacterium casei LMG S-19264T (=DSM 44701T), isolated from a smear-ripened cheese.</title>
        <authorList>
            <consortium name="US DOE Joint Genome Institute (JGI-PGF)"/>
            <person name="Walter F."/>
            <person name="Albersmeier A."/>
            <person name="Kalinowski J."/>
            <person name="Ruckert C."/>
        </authorList>
    </citation>
    <scope>NUCLEOTIDE SEQUENCE</scope>
    <source>
        <strain evidence="4">CGMCC 1.15320</strain>
    </source>
</reference>
<dbReference type="Gene3D" id="1.20.1090.10">
    <property type="entry name" value="Dehydroquinate synthase-like - alpha domain"/>
    <property type="match status" value="1"/>
</dbReference>
<dbReference type="GO" id="GO:0046872">
    <property type="term" value="F:metal ion binding"/>
    <property type="evidence" value="ECO:0007669"/>
    <property type="project" value="InterPro"/>
</dbReference>
<name>A0A916RSE6_9HYPH</name>
<keyword evidence="2" id="KW-0560">Oxidoreductase</keyword>
<dbReference type="InterPro" id="IPR001670">
    <property type="entry name" value="ADH_Fe/GldA"/>
</dbReference>
<dbReference type="AlphaFoldDB" id="A0A916RSE6"/>
<dbReference type="InterPro" id="IPR039697">
    <property type="entry name" value="Alcohol_dehydrogenase_Fe"/>
</dbReference>
<dbReference type="GO" id="GO:0004022">
    <property type="term" value="F:alcohol dehydrogenase (NAD+) activity"/>
    <property type="evidence" value="ECO:0007669"/>
    <property type="project" value="TreeGrafter"/>
</dbReference>
<evidence type="ECO:0000256" key="2">
    <source>
        <dbReference type="ARBA" id="ARBA00023002"/>
    </source>
</evidence>
<keyword evidence="5" id="KW-1185">Reference proteome</keyword>
<sequence>MGKDSPIEDVLAAADEARAANAELLIAVGAGSVIQAVRVVAIALAEKEPLVELATKYPEDGSPAISPKLMARKLPIINVVTVGTSAQNRAGSPLKSSEYGRRLEYFDPKTRPVALFWDHDALRTAPRSMVRASAAAIYWRAVMHLGFTKVTRLTELNRRQVYEIMDNVIRSLDEEDDIGARVDLCIATFLQNREVDDGSFRAAHWVMRFNYAFSAGIFNLHEHVSQAEGNSVLVGTALRRLGYRDPQEIANMARILGVWTDKDPIEEAPFRAADYLEKVFADLGLPTRVGQLGLPKSSVDGIMANALNNFNSDPKQEFKKEPELLREILLEAW</sequence>
<comment type="similarity">
    <text evidence="1">Belongs to the iron-containing alcohol dehydrogenase family.</text>
</comment>
<dbReference type="Proteomes" id="UP000636264">
    <property type="component" value="Unassembled WGS sequence"/>
</dbReference>
<protein>
    <recommendedName>
        <fullName evidence="3">Alcohol dehydrogenase iron-type/glycerol dehydrogenase GldA domain-containing protein</fullName>
    </recommendedName>
</protein>
<dbReference type="Pfam" id="PF00465">
    <property type="entry name" value="Fe-ADH"/>
    <property type="match status" value="1"/>
</dbReference>
<dbReference type="PANTHER" id="PTHR11496:SF102">
    <property type="entry name" value="ALCOHOL DEHYDROGENASE 4"/>
    <property type="match status" value="1"/>
</dbReference>
<evidence type="ECO:0000259" key="3">
    <source>
        <dbReference type="Pfam" id="PF00465"/>
    </source>
</evidence>
<dbReference type="Gene3D" id="3.40.50.1970">
    <property type="match status" value="1"/>
</dbReference>
<proteinExistence type="inferred from homology"/>